<keyword evidence="3" id="KW-1185">Reference proteome</keyword>
<feature type="compositionally biased region" description="Basic and acidic residues" evidence="1">
    <location>
        <begin position="1"/>
        <end position="13"/>
    </location>
</feature>
<proteinExistence type="predicted"/>
<sequence length="53" mass="5973">MTEKKRTEELNEKDLDEVQGAGTKGLLGDDLGILRGGIQKPEPKQMERVFEDE</sequence>
<reference evidence="2 3" key="1">
    <citation type="submission" date="2020-08" db="EMBL/GenBank/DDBJ databases">
        <title>Draft genome sequence of Parasphingopyxis sp. GrpM-11.</title>
        <authorList>
            <person name="Oh J."/>
            <person name="Roh D.-H."/>
        </authorList>
    </citation>
    <scope>NUCLEOTIDE SEQUENCE [LARGE SCALE GENOMIC DNA]</scope>
    <source>
        <strain evidence="2 3">GrpM-11</strain>
    </source>
</reference>
<evidence type="ECO:0000313" key="3">
    <source>
        <dbReference type="Proteomes" id="UP000564378"/>
    </source>
</evidence>
<feature type="region of interest" description="Disordered" evidence="1">
    <location>
        <begin position="1"/>
        <end position="53"/>
    </location>
</feature>
<evidence type="ECO:0000256" key="1">
    <source>
        <dbReference type="SAM" id="MobiDB-lite"/>
    </source>
</evidence>
<dbReference type="RefSeq" id="WP_185800302.1">
    <property type="nucleotide sequence ID" value="NZ_JACJVJ010000001.1"/>
</dbReference>
<gene>
    <name evidence="2" type="ORF">H6P80_05480</name>
</gene>
<dbReference type="EMBL" id="JACJVJ010000001">
    <property type="protein sequence ID" value="MBC2777070.1"/>
    <property type="molecule type" value="Genomic_DNA"/>
</dbReference>
<organism evidence="2 3">
    <name type="scientific">Parasphingopyxis marina</name>
    <dbReference type="NCBI Taxonomy" id="2761622"/>
    <lineage>
        <taxon>Bacteria</taxon>
        <taxon>Pseudomonadati</taxon>
        <taxon>Pseudomonadota</taxon>
        <taxon>Alphaproteobacteria</taxon>
        <taxon>Sphingomonadales</taxon>
        <taxon>Sphingomonadaceae</taxon>
        <taxon>Parasphingopyxis</taxon>
    </lineage>
</organism>
<dbReference type="AlphaFoldDB" id="A0A842HYS0"/>
<feature type="compositionally biased region" description="Low complexity" evidence="1">
    <location>
        <begin position="20"/>
        <end position="37"/>
    </location>
</feature>
<accession>A0A842HYS0</accession>
<evidence type="ECO:0000313" key="2">
    <source>
        <dbReference type="EMBL" id="MBC2777070.1"/>
    </source>
</evidence>
<name>A0A842HYS0_9SPHN</name>
<dbReference type="Proteomes" id="UP000564378">
    <property type="component" value="Unassembled WGS sequence"/>
</dbReference>
<comment type="caution">
    <text evidence="2">The sequence shown here is derived from an EMBL/GenBank/DDBJ whole genome shotgun (WGS) entry which is preliminary data.</text>
</comment>
<protein>
    <submittedName>
        <fullName evidence="2">Uncharacterized protein</fullName>
    </submittedName>
</protein>
<feature type="compositionally biased region" description="Basic and acidic residues" evidence="1">
    <location>
        <begin position="41"/>
        <end position="53"/>
    </location>
</feature>